<dbReference type="Proteomes" id="UP000830671">
    <property type="component" value="Chromosome 2"/>
</dbReference>
<evidence type="ECO:0000313" key="3">
    <source>
        <dbReference type="Proteomes" id="UP000830671"/>
    </source>
</evidence>
<keyword evidence="3" id="KW-1185">Reference proteome</keyword>
<reference evidence="2" key="1">
    <citation type="journal article" date="2021" name="Mol. Plant Microbe Interact.">
        <title>Complete Genome Sequence of the Plant-Pathogenic Fungus Colletotrichum lupini.</title>
        <authorList>
            <person name="Baroncelli R."/>
            <person name="Pensec F."/>
            <person name="Da Lio D."/>
            <person name="Boufleur T."/>
            <person name="Vicente I."/>
            <person name="Sarrocco S."/>
            <person name="Picot A."/>
            <person name="Baraldi E."/>
            <person name="Sukno S."/>
            <person name="Thon M."/>
            <person name="Le Floch G."/>
        </authorList>
    </citation>
    <scope>NUCLEOTIDE SEQUENCE</scope>
    <source>
        <strain evidence="2">IMI 504893</strain>
    </source>
</reference>
<dbReference type="KEGG" id="clup:CLUP02_04168"/>
<dbReference type="EMBL" id="CP019474">
    <property type="protein sequence ID" value="UQC78691.1"/>
    <property type="molecule type" value="Genomic_DNA"/>
</dbReference>
<protein>
    <submittedName>
        <fullName evidence="2">Uncharacterized protein</fullName>
    </submittedName>
</protein>
<organism evidence="2 3">
    <name type="scientific">Colletotrichum lupini</name>
    <dbReference type="NCBI Taxonomy" id="145971"/>
    <lineage>
        <taxon>Eukaryota</taxon>
        <taxon>Fungi</taxon>
        <taxon>Dikarya</taxon>
        <taxon>Ascomycota</taxon>
        <taxon>Pezizomycotina</taxon>
        <taxon>Sordariomycetes</taxon>
        <taxon>Hypocreomycetidae</taxon>
        <taxon>Glomerellales</taxon>
        <taxon>Glomerellaceae</taxon>
        <taxon>Colletotrichum</taxon>
        <taxon>Colletotrichum acutatum species complex</taxon>
    </lineage>
</organism>
<proteinExistence type="predicted"/>
<evidence type="ECO:0000256" key="1">
    <source>
        <dbReference type="SAM" id="MobiDB-lite"/>
    </source>
</evidence>
<evidence type="ECO:0000313" key="2">
    <source>
        <dbReference type="EMBL" id="UQC78691.1"/>
    </source>
</evidence>
<gene>
    <name evidence="2" type="ORF">CLUP02_04168</name>
</gene>
<dbReference type="RefSeq" id="XP_049140327.1">
    <property type="nucleotide sequence ID" value="XM_049283184.1"/>
</dbReference>
<sequence length="84" mass="9476">MAMAISQKPPSHASRSPVIYLHHPVSRARQAGKDRQGYATIHGTSSVPSYQGPAPGNPRCERQRNVEEFRRPQFFISVFVRRTS</sequence>
<accession>A0A9Q8SJT6</accession>
<feature type="region of interest" description="Disordered" evidence="1">
    <location>
        <begin position="30"/>
        <end position="65"/>
    </location>
</feature>
<dbReference type="GeneID" id="73338194"/>
<dbReference type="AlphaFoldDB" id="A0A9Q8SJT6"/>
<name>A0A9Q8SJT6_9PEZI</name>